<dbReference type="Proteomes" id="UP000259765">
    <property type="component" value="Segment"/>
</dbReference>
<sequence>MREHRHVPSDTLTPMSKFHIQQTLMEVLTTSTTFGSVHTDSLIHWYISDVLTASNTKQALYHLLPKPLHQFVTDYVVNPQEDEPEEAMELKLKHAEAMESINVRLTEKLLEG</sequence>
<evidence type="ECO:0000313" key="2">
    <source>
        <dbReference type="Proteomes" id="UP000259765"/>
    </source>
</evidence>
<protein>
    <submittedName>
        <fullName evidence="1">Uncharacterized protein</fullName>
    </submittedName>
</protein>
<organism evidence="1 2">
    <name type="scientific">Vibrio phage 1.097.O._10N.286.49.B3</name>
    <dbReference type="NCBI Taxonomy" id="1881383"/>
    <lineage>
        <taxon>Viruses</taxon>
        <taxon>Duplodnaviria</taxon>
        <taxon>Heunggongvirae</taxon>
        <taxon>Uroviricota</taxon>
        <taxon>Caudoviricetes</taxon>
        <taxon>Schitoviridae</taxon>
        <taxon>Pontosvirinae</taxon>
        <taxon>Dorisvirus</taxon>
        <taxon>Dorisvirus 49B3</taxon>
    </lineage>
</organism>
<name>A0A2I7R0Q8_9CAUD</name>
<gene>
    <name evidence="1" type="ORF">NVP1097O_59</name>
</gene>
<keyword evidence="2" id="KW-1185">Reference proteome</keyword>
<reference evidence="1 2" key="1">
    <citation type="submission" date="2017-11" db="EMBL/GenBank/DDBJ databases">
        <title>A major lineage of nontailed dsDNA viruses as unrecognized killers of marine bacteria.</title>
        <authorList>
            <person name="Kauffman K.M."/>
            <person name="Hussain F.A."/>
            <person name="Yang J."/>
            <person name="Arevalo P."/>
            <person name="Brown J.M."/>
            <person name="Chang W.K."/>
            <person name="VanInsberghe D."/>
            <person name="Elsherbini J."/>
            <person name="Cutler M.B."/>
            <person name="Kelly L."/>
            <person name="Polz M.F."/>
        </authorList>
    </citation>
    <scope>NUCLEOTIDE SEQUENCE [LARGE SCALE GENOMIC DNA]</scope>
</reference>
<proteinExistence type="predicted"/>
<dbReference type="EMBL" id="MG592470">
    <property type="protein sequence ID" value="AUR87205.1"/>
    <property type="molecule type" value="Genomic_DNA"/>
</dbReference>
<accession>A0A2I7R0Q8</accession>
<evidence type="ECO:0000313" key="1">
    <source>
        <dbReference type="EMBL" id="AUR87205.1"/>
    </source>
</evidence>